<feature type="signal peptide" evidence="1">
    <location>
        <begin position="1"/>
        <end position="19"/>
    </location>
</feature>
<name>A0A1J4Q1M2_9ACTN</name>
<evidence type="ECO:0000313" key="3">
    <source>
        <dbReference type="Proteomes" id="UP000034838"/>
    </source>
</evidence>
<sequence length="151" mass="17116">MQHHIRRAALAAVALVVVAALGGCSDEPRKVSGLLDTTRRVPAASRLATRPHMVRQCHSGSKRVRHTSGHGSGKRTWYTTRSTTVCTKVRRGTETYRRVIRQERWCVMLDDVDGKRSRDRVWYRVARNTYADVRVLRAGSKVTIETERDGC</sequence>
<gene>
    <name evidence="2" type="ORF">VT52_018770</name>
</gene>
<evidence type="ECO:0008006" key="4">
    <source>
        <dbReference type="Google" id="ProtNLM"/>
    </source>
</evidence>
<evidence type="ECO:0000313" key="2">
    <source>
        <dbReference type="EMBL" id="OIK26055.1"/>
    </source>
</evidence>
<reference evidence="2" key="1">
    <citation type="submission" date="2016-10" db="EMBL/GenBank/DDBJ databases">
        <title>Genome sequence of Streptomyces malaysiense MUSC 136.</title>
        <authorList>
            <person name="Lee L.-H."/>
            <person name="Ser H.-L."/>
        </authorList>
    </citation>
    <scope>NUCLEOTIDE SEQUENCE [LARGE SCALE GENOMIC DNA]</scope>
    <source>
        <strain evidence="2">MUSC 136</strain>
    </source>
</reference>
<comment type="caution">
    <text evidence="2">The sequence shown here is derived from an EMBL/GenBank/DDBJ whole genome shotgun (WGS) entry which is preliminary data.</text>
</comment>
<feature type="chain" id="PRO_5039692534" description="Lipoprotein" evidence="1">
    <location>
        <begin position="20"/>
        <end position="151"/>
    </location>
</feature>
<evidence type="ECO:0000256" key="1">
    <source>
        <dbReference type="SAM" id="SignalP"/>
    </source>
</evidence>
<organism evidence="2 3">
    <name type="scientific">Streptomyces malaysiense</name>
    <dbReference type="NCBI Taxonomy" id="1428626"/>
    <lineage>
        <taxon>Bacteria</taxon>
        <taxon>Bacillati</taxon>
        <taxon>Actinomycetota</taxon>
        <taxon>Actinomycetes</taxon>
        <taxon>Kitasatosporales</taxon>
        <taxon>Streptomycetaceae</taxon>
        <taxon>Streptomyces</taxon>
    </lineage>
</organism>
<proteinExistence type="predicted"/>
<dbReference type="OrthoDB" id="4331055at2"/>
<dbReference type="PROSITE" id="PS51257">
    <property type="entry name" value="PROKAR_LIPOPROTEIN"/>
    <property type="match status" value="1"/>
</dbReference>
<keyword evidence="3" id="KW-1185">Reference proteome</keyword>
<dbReference type="AlphaFoldDB" id="A0A1J4Q1M2"/>
<protein>
    <recommendedName>
        <fullName evidence="4">Lipoprotein</fullName>
    </recommendedName>
</protein>
<accession>A0A1J4Q1M2</accession>
<dbReference type="Proteomes" id="UP000034838">
    <property type="component" value="Unassembled WGS sequence"/>
</dbReference>
<dbReference type="RefSeq" id="WP_053055711.1">
    <property type="nucleotide sequence ID" value="NZ_LBDA02000041.1"/>
</dbReference>
<dbReference type="EMBL" id="LBDA02000041">
    <property type="protein sequence ID" value="OIK26055.1"/>
    <property type="molecule type" value="Genomic_DNA"/>
</dbReference>
<keyword evidence="1" id="KW-0732">Signal</keyword>